<dbReference type="InterPro" id="IPR001932">
    <property type="entry name" value="PPM-type_phosphatase-like_dom"/>
</dbReference>
<accession>A0A2V4ALR3</accession>
<keyword evidence="4" id="KW-1185">Reference proteome</keyword>
<keyword evidence="3" id="KW-0418">Kinase</keyword>
<name>A0A2V4ALR3_9PSEU</name>
<dbReference type="OrthoDB" id="479131at2"/>
<proteinExistence type="predicted"/>
<dbReference type="Gene3D" id="3.60.40.10">
    <property type="entry name" value="PPM-type phosphatase domain"/>
    <property type="match status" value="1"/>
</dbReference>
<dbReference type="InterPro" id="IPR036457">
    <property type="entry name" value="PPM-type-like_dom_sf"/>
</dbReference>
<keyword evidence="3" id="KW-0808">Transferase</keyword>
<evidence type="ECO:0000313" key="3">
    <source>
        <dbReference type="EMBL" id="PXY21235.1"/>
    </source>
</evidence>
<dbReference type="AlphaFoldDB" id="A0A2V4ALR3"/>
<dbReference type="PANTHER" id="PTHR35801">
    <property type="entry name" value="PHOSPHOSERINE PHOSPHATASE RSBX"/>
    <property type="match status" value="1"/>
</dbReference>
<sequence length="332" mass="34516">MTPTSLTVTEPVHVGVARTITASAARAAGLPDRIADRVVIAASELASNLVKYGAEGLFTVFRSPSTLDLLATDRGQGIRDVEQSMRDGYSTHGSLGTGLGAVRRMADVFDLYSVPGAGTTALARWRITGADPLGVTLGTALVSAPGETLSGDACTVLRHGGITTAVVVDGLGHGRDAATAAAAAIARVAADPAAAPDALFSSLDADLARTRGAAVAVAQFDIVEGTLRYQGVGNITARLYPAGGKHESLVSAPGIVGRRQLRGRRTFPSVRPWQQGSWLIMHTDGVSERWDAASWPDVFDHDPAIVAGWLLGQYCRRRDDACVLAIAGGDPL</sequence>
<dbReference type="SUPFAM" id="SSF81606">
    <property type="entry name" value="PP2C-like"/>
    <property type="match status" value="1"/>
</dbReference>
<feature type="domain" description="Histidine kinase/HSP90-like ATPase" evidence="2">
    <location>
        <begin position="10"/>
        <end position="121"/>
    </location>
</feature>
<dbReference type="Gene3D" id="3.30.565.10">
    <property type="entry name" value="Histidine kinase-like ATPase, C-terminal domain"/>
    <property type="match status" value="1"/>
</dbReference>
<comment type="caution">
    <text evidence="3">The sequence shown here is derived from an EMBL/GenBank/DDBJ whole genome shotgun (WGS) entry which is preliminary data.</text>
</comment>
<evidence type="ECO:0000259" key="2">
    <source>
        <dbReference type="Pfam" id="PF13581"/>
    </source>
</evidence>
<dbReference type="RefSeq" id="WP_112284475.1">
    <property type="nucleotide sequence ID" value="NZ_MASW01000006.1"/>
</dbReference>
<dbReference type="InterPro" id="IPR003594">
    <property type="entry name" value="HATPase_dom"/>
</dbReference>
<dbReference type="SUPFAM" id="SSF55874">
    <property type="entry name" value="ATPase domain of HSP90 chaperone/DNA topoisomerase II/histidine kinase"/>
    <property type="match status" value="1"/>
</dbReference>
<keyword evidence="3" id="KW-0723">Serine/threonine-protein kinase</keyword>
<dbReference type="InterPro" id="IPR036890">
    <property type="entry name" value="HATPase_C_sf"/>
</dbReference>
<dbReference type="EMBL" id="MASW01000006">
    <property type="protein sequence ID" value="PXY21235.1"/>
    <property type="molecule type" value="Genomic_DNA"/>
</dbReference>
<reference evidence="3 4" key="1">
    <citation type="submission" date="2016-07" db="EMBL/GenBank/DDBJ databases">
        <title>Draft genome sequence of Prauserella muralis DSM 45305, isolated from a mould-covered wall in an indoor environment.</title>
        <authorList>
            <person name="Ruckert C."/>
            <person name="Albersmeier A."/>
            <person name="Jiang C.-L."/>
            <person name="Jiang Y."/>
            <person name="Kalinowski J."/>
            <person name="Schneider O."/>
            <person name="Winkler A."/>
            <person name="Zotchev S.B."/>
        </authorList>
    </citation>
    <scope>NUCLEOTIDE SEQUENCE [LARGE SCALE GENOMIC DNA]</scope>
    <source>
        <strain evidence="3 4">DSM 45305</strain>
    </source>
</reference>
<dbReference type="Proteomes" id="UP000249915">
    <property type="component" value="Unassembled WGS sequence"/>
</dbReference>
<dbReference type="InterPro" id="IPR039248">
    <property type="entry name" value="Ptase_RsbX"/>
</dbReference>
<dbReference type="PANTHER" id="PTHR35801:SF1">
    <property type="entry name" value="PHOSPHOSERINE PHOSPHATASE RSBX"/>
    <property type="match status" value="1"/>
</dbReference>
<evidence type="ECO:0000313" key="4">
    <source>
        <dbReference type="Proteomes" id="UP000249915"/>
    </source>
</evidence>
<feature type="domain" description="PPM-type phosphatase" evidence="1">
    <location>
        <begin position="163"/>
        <end position="295"/>
    </location>
</feature>
<evidence type="ECO:0000259" key="1">
    <source>
        <dbReference type="Pfam" id="PF07228"/>
    </source>
</evidence>
<organism evidence="3 4">
    <name type="scientific">Prauserella muralis</name>
    <dbReference type="NCBI Taxonomy" id="588067"/>
    <lineage>
        <taxon>Bacteria</taxon>
        <taxon>Bacillati</taxon>
        <taxon>Actinomycetota</taxon>
        <taxon>Actinomycetes</taxon>
        <taxon>Pseudonocardiales</taxon>
        <taxon>Pseudonocardiaceae</taxon>
        <taxon>Prauserella</taxon>
    </lineage>
</organism>
<dbReference type="Pfam" id="PF13581">
    <property type="entry name" value="HATPase_c_2"/>
    <property type="match status" value="1"/>
</dbReference>
<dbReference type="Pfam" id="PF07228">
    <property type="entry name" value="SpoIIE"/>
    <property type="match status" value="1"/>
</dbReference>
<dbReference type="GO" id="GO:0004674">
    <property type="term" value="F:protein serine/threonine kinase activity"/>
    <property type="evidence" value="ECO:0007669"/>
    <property type="project" value="UniProtKB-KW"/>
</dbReference>
<gene>
    <name evidence="3" type="ORF">BAY60_27665</name>
</gene>
<protein>
    <submittedName>
        <fullName evidence="3">Serine/threonine protein kinase</fullName>
    </submittedName>
</protein>